<dbReference type="AlphaFoldDB" id="A0AAD6YXB1"/>
<accession>A0AAD6YXB1</accession>
<organism evidence="1 2">
    <name type="scientific">Mycena albidolilacea</name>
    <dbReference type="NCBI Taxonomy" id="1033008"/>
    <lineage>
        <taxon>Eukaryota</taxon>
        <taxon>Fungi</taxon>
        <taxon>Dikarya</taxon>
        <taxon>Basidiomycota</taxon>
        <taxon>Agaricomycotina</taxon>
        <taxon>Agaricomycetes</taxon>
        <taxon>Agaricomycetidae</taxon>
        <taxon>Agaricales</taxon>
        <taxon>Marasmiineae</taxon>
        <taxon>Mycenaceae</taxon>
        <taxon>Mycena</taxon>
    </lineage>
</organism>
<comment type="caution">
    <text evidence="1">The sequence shown here is derived from an EMBL/GenBank/DDBJ whole genome shotgun (WGS) entry which is preliminary data.</text>
</comment>
<keyword evidence="2" id="KW-1185">Reference proteome</keyword>
<sequence length="259" mass="27696">MATTDTTVIVSWCILRVPNNLVKAASNTKAMCNAIEPPHDNAARALCKKLDLFWDNGSASLASSFSRWIRAVSYGSRLTLTQGLGAIVERPSAGETSLILNLVGRAALDVPSTEVTLNLAVPDTPPSSTAETWLVVHQQAHIFGRPQSGGQITLDEGAIAVYNSGGVTNLGSVNAGSIVRQVQRIGAQLLQLILSRYILPAALNLHWHTDVAPPNRLILLSNPDSRRNPTVWGIPFKCLLSTPSDVNRPPGSVTINNVI</sequence>
<name>A0AAD6YXB1_9AGAR</name>
<evidence type="ECO:0000313" key="1">
    <source>
        <dbReference type="EMBL" id="KAJ7301117.1"/>
    </source>
</evidence>
<reference evidence="1" key="1">
    <citation type="submission" date="2023-03" db="EMBL/GenBank/DDBJ databases">
        <title>Massive genome expansion in bonnet fungi (Mycena s.s.) driven by repeated elements and novel gene families across ecological guilds.</title>
        <authorList>
            <consortium name="Lawrence Berkeley National Laboratory"/>
            <person name="Harder C.B."/>
            <person name="Miyauchi S."/>
            <person name="Viragh M."/>
            <person name="Kuo A."/>
            <person name="Thoen E."/>
            <person name="Andreopoulos B."/>
            <person name="Lu D."/>
            <person name="Skrede I."/>
            <person name="Drula E."/>
            <person name="Henrissat B."/>
            <person name="Morin E."/>
            <person name="Kohler A."/>
            <person name="Barry K."/>
            <person name="LaButti K."/>
            <person name="Morin E."/>
            <person name="Salamov A."/>
            <person name="Lipzen A."/>
            <person name="Mereny Z."/>
            <person name="Hegedus B."/>
            <person name="Baldrian P."/>
            <person name="Stursova M."/>
            <person name="Weitz H."/>
            <person name="Taylor A."/>
            <person name="Grigoriev I.V."/>
            <person name="Nagy L.G."/>
            <person name="Martin F."/>
            <person name="Kauserud H."/>
        </authorList>
    </citation>
    <scope>NUCLEOTIDE SEQUENCE</scope>
    <source>
        <strain evidence="1">CBHHK002</strain>
    </source>
</reference>
<dbReference type="EMBL" id="JARIHO010000143">
    <property type="protein sequence ID" value="KAJ7301117.1"/>
    <property type="molecule type" value="Genomic_DNA"/>
</dbReference>
<gene>
    <name evidence="1" type="ORF">DFH08DRAFT_827826</name>
</gene>
<dbReference type="Proteomes" id="UP001218218">
    <property type="component" value="Unassembled WGS sequence"/>
</dbReference>
<protein>
    <submittedName>
        <fullName evidence="1">Uncharacterized protein</fullName>
    </submittedName>
</protein>
<evidence type="ECO:0000313" key="2">
    <source>
        <dbReference type="Proteomes" id="UP001218218"/>
    </source>
</evidence>
<proteinExistence type="predicted"/>